<name>A0A6A7N5N4_9BURK</name>
<sequence>MDANLFTQSETNGLQMRDVSLFDDGSGGSCTLHVQTSPFQAQVVFFFDDPSLSAFVEQLKGLENTLEGQARLGNTYEDPYIRFVGNGMGHVIVDGVLQVSGDHMQRLEFEFRTDQTALGPFIQGLLEVAESNKL</sequence>
<keyword evidence="2" id="KW-1185">Reference proteome</keyword>
<accession>A0A6A7N5N4</accession>
<dbReference type="EMBL" id="WHUG01000008">
    <property type="protein sequence ID" value="MQA40350.1"/>
    <property type="molecule type" value="Genomic_DNA"/>
</dbReference>
<reference evidence="1 2" key="1">
    <citation type="submission" date="2019-10" db="EMBL/GenBank/DDBJ databases">
        <title>Two novel species isolated from a subtropical stream in China.</title>
        <authorList>
            <person name="Lu H."/>
        </authorList>
    </citation>
    <scope>NUCLEOTIDE SEQUENCE [LARGE SCALE GENOMIC DNA]</scope>
    <source>
        <strain evidence="1 2">FT29W</strain>
    </source>
</reference>
<dbReference type="InterPro" id="IPR056510">
    <property type="entry name" value="WapI"/>
</dbReference>
<proteinExistence type="predicted"/>
<comment type="caution">
    <text evidence="1">The sequence shown here is derived from an EMBL/GenBank/DDBJ whole genome shotgun (WGS) entry which is preliminary data.</text>
</comment>
<protein>
    <submittedName>
        <fullName evidence="1">Uncharacterized protein</fullName>
    </submittedName>
</protein>
<organism evidence="1 2">
    <name type="scientific">Rugamonas aquatica</name>
    <dbReference type="NCBI Taxonomy" id="2743357"/>
    <lineage>
        <taxon>Bacteria</taxon>
        <taxon>Pseudomonadati</taxon>
        <taxon>Pseudomonadota</taxon>
        <taxon>Betaproteobacteria</taxon>
        <taxon>Burkholderiales</taxon>
        <taxon>Oxalobacteraceae</taxon>
        <taxon>Telluria group</taxon>
        <taxon>Rugamonas</taxon>
    </lineage>
</organism>
<evidence type="ECO:0000313" key="1">
    <source>
        <dbReference type="EMBL" id="MQA40350.1"/>
    </source>
</evidence>
<gene>
    <name evidence="1" type="ORF">GEV02_19540</name>
</gene>
<dbReference type="RefSeq" id="WP_152839555.1">
    <property type="nucleotide sequence ID" value="NZ_WHUG01000008.1"/>
</dbReference>
<dbReference type="Pfam" id="PF24716">
    <property type="entry name" value="WapI"/>
    <property type="match status" value="1"/>
</dbReference>
<dbReference type="AlphaFoldDB" id="A0A6A7N5N4"/>
<dbReference type="Proteomes" id="UP000440498">
    <property type="component" value="Unassembled WGS sequence"/>
</dbReference>
<evidence type="ECO:0000313" key="2">
    <source>
        <dbReference type="Proteomes" id="UP000440498"/>
    </source>
</evidence>